<evidence type="ECO:0000259" key="2">
    <source>
        <dbReference type="Pfam" id="PF09992"/>
    </source>
</evidence>
<dbReference type="EMBL" id="CP000323">
    <property type="protein sequence ID" value="ABE74595.1"/>
    <property type="molecule type" value="Genomic_DNA"/>
</dbReference>
<name>Q1QCK8_PSYCK</name>
<feature type="signal peptide" evidence="1">
    <location>
        <begin position="1"/>
        <end position="27"/>
    </location>
</feature>
<feature type="chain" id="PRO_5004195762" evidence="1">
    <location>
        <begin position="28"/>
        <end position="276"/>
    </location>
</feature>
<gene>
    <name evidence="3" type="ordered locus">Pcryo_0812</name>
</gene>
<accession>Q1QCK8</accession>
<dbReference type="eggNOG" id="COG3698">
    <property type="taxonomic scope" value="Bacteria"/>
</dbReference>
<dbReference type="Proteomes" id="UP000002425">
    <property type="component" value="Chromosome"/>
</dbReference>
<keyword evidence="1" id="KW-0732">Signal</keyword>
<evidence type="ECO:0000313" key="3">
    <source>
        <dbReference type="EMBL" id="ABE74595.1"/>
    </source>
</evidence>
<feature type="domain" description="Phosphodiester glycosidase" evidence="2">
    <location>
        <begin position="101"/>
        <end position="258"/>
    </location>
</feature>
<dbReference type="AlphaFoldDB" id="Q1QCK8"/>
<dbReference type="STRING" id="335284.Pcryo_0812"/>
<evidence type="ECO:0000256" key="1">
    <source>
        <dbReference type="SAM" id="SignalP"/>
    </source>
</evidence>
<evidence type="ECO:0000313" key="4">
    <source>
        <dbReference type="Proteomes" id="UP000002425"/>
    </source>
</evidence>
<dbReference type="HOGENOM" id="CLU_899777_0_0_6"/>
<reference evidence="3" key="1">
    <citation type="submission" date="2006-03" db="EMBL/GenBank/DDBJ databases">
        <title>Complete sequence of chromosome of Psychrobacter cryohalolentis K5.</title>
        <authorList>
            <consortium name="US DOE Joint Genome Institute"/>
            <person name="Copeland A."/>
            <person name="Lucas S."/>
            <person name="Lapidus A."/>
            <person name="Barry K."/>
            <person name="Detter J.C."/>
            <person name="Glavina del Rio T."/>
            <person name="Hammon N."/>
            <person name="Israni S."/>
            <person name="Dalin E."/>
            <person name="Tice H."/>
            <person name="Pitluck S."/>
            <person name="Brettin T."/>
            <person name="Bruce D."/>
            <person name="Han C."/>
            <person name="Tapia R."/>
            <person name="Sims D.R."/>
            <person name="Gilna P."/>
            <person name="Schmutz J."/>
            <person name="Larimer F."/>
            <person name="Land M."/>
            <person name="Hauser L."/>
            <person name="Kyrpides N."/>
            <person name="Kim E."/>
            <person name="Richardson P."/>
        </authorList>
    </citation>
    <scope>NUCLEOTIDE SEQUENCE</scope>
    <source>
        <strain evidence="3">K5</strain>
    </source>
</reference>
<keyword evidence="4" id="KW-1185">Reference proteome</keyword>
<dbReference type="InterPro" id="IPR018711">
    <property type="entry name" value="NAGPA"/>
</dbReference>
<dbReference type="KEGG" id="pcr:Pcryo_0812"/>
<protein>
    <submittedName>
        <fullName evidence="3">Periplasmic protein-like protein</fullName>
    </submittedName>
</protein>
<organism evidence="3 4">
    <name type="scientific">Psychrobacter cryohalolentis (strain ATCC BAA-1226 / DSM 17306 / VKM B-2378 / K5)</name>
    <dbReference type="NCBI Taxonomy" id="335284"/>
    <lineage>
        <taxon>Bacteria</taxon>
        <taxon>Pseudomonadati</taxon>
        <taxon>Pseudomonadota</taxon>
        <taxon>Gammaproteobacteria</taxon>
        <taxon>Moraxellales</taxon>
        <taxon>Moraxellaceae</taxon>
        <taxon>Psychrobacter</taxon>
    </lineage>
</organism>
<dbReference type="PROSITE" id="PS51257">
    <property type="entry name" value="PROKAR_LIPOPROTEIN"/>
    <property type="match status" value="1"/>
</dbReference>
<proteinExistence type="predicted"/>
<dbReference type="RefSeq" id="WP_011513158.1">
    <property type="nucleotide sequence ID" value="NC_007969.1"/>
</dbReference>
<sequence length="276" mass="30274">MPNTVFKKLLHVLPMMLMALMTVSISACQPTDSNQTDTASTDWSCQSHNTPFAYSTCHIQSDLLTNKRYSLALFWQQSDSRQPLLTFDNLLSTLPPSQSLKFAMNAGMYNENYAPIGYTVIKSEEIRALNLKEGGGNFHLLPNGVLWWDKSGKVQITESNALAEQLKNGIAQPLYATQSGPMLVINDAIHPQFDPDGTSAKIRNGIGVCSDGSLQFVNSEAPVAFYQFASLFKNELKCPNALFLDGGIASALYAPTIDKHDKKEMGVMIGLVESAQ</sequence>
<dbReference type="Pfam" id="PF09992">
    <property type="entry name" value="NAGPA"/>
    <property type="match status" value="1"/>
</dbReference>